<comment type="similarity">
    <text evidence="2">Belongs to the Clp1 family. NOL9/GRC3 subfamily.</text>
</comment>
<dbReference type="GO" id="GO:0000448">
    <property type="term" value="P:cleavage in ITS2 between 5.8S rRNA and LSU-rRNA of tricistronic rRNA transcript (SSU-rRNA, 5.8S rRNA, LSU-rRNA)"/>
    <property type="evidence" value="ECO:0007669"/>
    <property type="project" value="TreeGrafter"/>
</dbReference>
<feature type="domain" description="Clp1 P-loop" evidence="11">
    <location>
        <begin position="150"/>
        <end position="249"/>
    </location>
</feature>
<dbReference type="OrthoDB" id="2405412at2759"/>
<dbReference type="InterPro" id="IPR057570">
    <property type="entry name" value="NOL9_C"/>
</dbReference>
<dbReference type="eggNOG" id="KOG2750">
    <property type="taxonomic scope" value="Eukaryota"/>
</dbReference>
<keyword evidence="10" id="KW-0539">Nucleus</keyword>
<accession>F4RM77</accession>
<evidence type="ECO:0000256" key="2">
    <source>
        <dbReference type="ARBA" id="ARBA00011003"/>
    </source>
</evidence>
<dbReference type="STRING" id="747676.F4RM77"/>
<dbReference type="GO" id="GO:0005524">
    <property type="term" value="F:ATP binding"/>
    <property type="evidence" value="ECO:0007669"/>
    <property type="project" value="UniProtKB-KW"/>
</dbReference>
<dbReference type="PANTHER" id="PTHR12755">
    <property type="entry name" value="CLEAVAGE/POLYADENYLATION FACTOR IA SUBUNIT CLP1P"/>
    <property type="match status" value="1"/>
</dbReference>
<dbReference type="FunCoup" id="F4RM77">
    <property type="interactions" value="210"/>
</dbReference>
<evidence type="ECO:0000256" key="1">
    <source>
        <dbReference type="ARBA" id="ARBA00004604"/>
    </source>
</evidence>
<dbReference type="HOGENOM" id="CLU_508118_0_0_1"/>
<dbReference type="AlphaFoldDB" id="F4RM77"/>
<dbReference type="GO" id="GO:0051731">
    <property type="term" value="F:polynucleotide 5'-hydroxyl-kinase activity"/>
    <property type="evidence" value="ECO:0007669"/>
    <property type="project" value="InterPro"/>
</dbReference>
<evidence type="ECO:0000259" key="11">
    <source>
        <dbReference type="Pfam" id="PF16575"/>
    </source>
</evidence>
<evidence type="ECO:0000256" key="3">
    <source>
        <dbReference type="ARBA" id="ARBA00018706"/>
    </source>
</evidence>
<evidence type="ECO:0000256" key="5">
    <source>
        <dbReference type="ARBA" id="ARBA00022552"/>
    </source>
</evidence>
<dbReference type="Pfam" id="PF25467">
    <property type="entry name" value="NOL9_C"/>
    <property type="match status" value="1"/>
</dbReference>
<sequence length="536" mass="60854">MGTIEINGARIKAEETNEPTEIFAPISHPLPILTTLKSTSSPSAIIQPETGLNESNFDAIIEIQDFHTGIEGIDLVWSSNEPKRPIWNHSSSKQPLETSVYGITWDIILTLTADISSIKLPKTWSNSLSNQPSSNPTTTTKSNECYLVQGPKGVGKSTFLRLLLNKLLQSYEQVAILDLDPGQPLFTSPSLISLNLINQPLIGPSFCFQSILQSSLRSYYLGNISPIDSPQRYLERLEDLINFYKLEFHEFNNLEPVLLTKRQRRKYEESLNHQVDSIQVKSTGKCSDRVPLLVNTMGWTTGLGSELLSKIRELVNPSTIFTFESQETFQANENNEENPSIQYLEPIGDTPLSLRLPSNESRTLNLISYLYSSNSTPISQTDRNTKFFRKWDFENQLYKQRPMIINHKELSIDLFEEEIPESHLSYVLNGSIVAILSNHHESNCLGLGLVRSFDQSHGILYLILPEGFGSNDEKFKICKGFEPCLPLNLLVYEHEDHQIKPYLEIRNLGIGHSNLLVGFEKKRVRRNVMRWSQRGN</sequence>
<dbReference type="SUPFAM" id="SSF52540">
    <property type="entry name" value="P-loop containing nucleoside triphosphate hydrolases"/>
    <property type="match status" value="1"/>
</dbReference>
<dbReference type="Pfam" id="PF16575">
    <property type="entry name" value="CLP1_P"/>
    <property type="match status" value="2"/>
</dbReference>
<dbReference type="Gene3D" id="3.40.50.300">
    <property type="entry name" value="P-loop containing nucleotide triphosphate hydrolases"/>
    <property type="match status" value="1"/>
</dbReference>
<dbReference type="Proteomes" id="UP000001072">
    <property type="component" value="Unassembled WGS sequence"/>
</dbReference>
<name>F4RM77_MELLP</name>
<comment type="subcellular location">
    <subcellularLocation>
        <location evidence="1">Nucleus</location>
        <location evidence="1">Nucleolus</location>
    </subcellularLocation>
</comment>
<dbReference type="GeneID" id="18934224"/>
<evidence type="ECO:0000256" key="7">
    <source>
        <dbReference type="ARBA" id="ARBA00022741"/>
    </source>
</evidence>
<dbReference type="EMBL" id="GL883108">
    <property type="protein sequence ID" value="EGG06374.1"/>
    <property type="molecule type" value="Genomic_DNA"/>
</dbReference>
<protein>
    <recommendedName>
        <fullName evidence="4">Polynucleotide 5'-hydroxyl-kinase GRC3</fullName>
    </recommendedName>
    <alternativeName>
        <fullName evidence="3">Polynucleotide 5'-hydroxyl-kinase grc3</fullName>
    </alternativeName>
</protein>
<evidence type="ECO:0000256" key="9">
    <source>
        <dbReference type="ARBA" id="ARBA00022840"/>
    </source>
</evidence>
<keyword evidence="9" id="KW-0067">ATP-binding</keyword>
<evidence type="ECO:0000313" key="13">
    <source>
        <dbReference type="EMBL" id="EGG06374.1"/>
    </source>
</evidence>
<keyword evidence="14" id="KW-1185">Reference proteome</keyword>
<keyword evidence="6" id="KW-0808">Transferase</keyword>
<evidence type="ECO:0000256" key="6">
    <source>
        <dbReference type="ARBA" id="ARBA00022679"/>
    </source>
</evidence>
<dbReference type="RefSeq" id="XP_007410208.1">
    <property type="nucleotide sequence ID" value="XM_007410146.1"/>
</dbReference>
<gene>
    <name evidence="13" type="ORF">MELLADRAFT_86554</name>
</gene>
<evidence type="ECO:0000259" key="12">
    <source>
        <dbReference type="Pfam" id="PF25467"/>
    </source>
</evidence>
<organism evidence="14">
    <name type="scientific">Melampsora larici-populina (strain 98AG31 / pathotype 3-4-7)</name>
    <name type="common">Poplar leaf rust fungus</name>
    <dbReference type="NCBI Taxonomy" id="747676"/>
    <lineage>
        <taxon>Eukaryota</taxon>
        <taxon>Fungi</taxon>
        <taxon>Dikarya</taxon>
        <taxon>Basidiomycota</taxon>
        <taxon>Pucciniomycotina</taxon>
        <taxon>Pucciniomycetes</taxon>
        <taxon>Pucciniales</taxon>
        <taxon>Melampsoraceae</taxon>
        <taxon>Melampsora</taxon>
    </lineage>
</organism>
<evidence type="ECO:0000313" key="14">
    <source>
        <dbReference type="Proteomes" id="UP000001072"/>
    </source>
</evidence>
<dbReference type="InterPro" id="IPR045116">
    <property type="entry name" value="Clp1/Grc3"/>
</dbReference>
<keyword evidence="5" id="KW-0698">rRNA processing</keyword>
<proteinExistence type="inferred from homology"/>
<evidence type="ECO:0000256" key="4">
    <source>
        <dbReference type="ARBA" id="ARBA00019824"/>
    </source>
</evidence>
<keyword evidence="7" id="KW-0547">Nucleotide-binding</keyword>
<evidence type="ECO:0000256" key="10">
    <source>
        <dbReference type="ARBA" id="ARBA00023242"/>
    </source>
</evidence>
<feature type="domain" description="Clp1 P-loop" evidence="11">
    <location>
        <begin position="263"/>
        <end position="371"/>
    </location>
</feature>
<dbReference type="KEGG" id="mlr:MELLADRAFT_86554"/>
<dbReference type="PANTHER" id="PTHR12755:SF3">
    <property type="entry name" value="POLYNUCLEOTIDE 5'-HYDROXYL-KINASE NOL9"/>
    <property type="match status" value="1"/>
</dbReference>
<keyword evidence="8" id="KW-0418">Kinase</keyword>
<feature type="domain" description="NOL9 C-terminal" evidence="12">
    <location>
        <begin position="400"/>
        <end position="465"/>
    </location>
</feature>
<dbReference type="InterPro" id="IPR032319">
    <property type="entry name" value="CLP1_P"/>
</dbReference>
<dbReference type="VEuPathDB" id="FungiDB:MELLADRAFT_86554"/>
<dbReference type="InterPro" id="IPR027417">
    <property type="entry name" value="P-loop_NTPase"/>
</dbReference>
<dbReference type="GO" id="GO:0005730">
    <property type="term" value="C:nucleolus"/>
    <property type="evidence" value="ECO:0007669"/>
    <property type="project" value="UniProtKB-SubCell"/>
</dbReference>
<dbReference type="InParanoid" id="F4RM77"/>
<evidence type="ECO:0000256" key="8">
    <source>
        <dbReference type="ARBA" id="ARBA00022777"/>
    </source>
</evidence>
<reference evidence="14" key="1">
    <citation type="journal article" date="2011" name="Proc. Natl. Acad. Sci. U.S.A.">
        <title>Obligate biotrophy features unraveled by the genomic analysis of rust fungi.</title>
        <authorList>
            <person name="Duplessis S."/>
            <person name="Cuomo C.A."/>
            <person name="Lin Y.-C."/>
            <person name="Aerts A."/>
            <person name="Tisserant E."/>
            <person name="Veneault-Fourrey C."/>
            <person name="Joly D.L."/>
            <person name="Hacquard S."/>
            <person name="Amselem J."/>
            <person name="Cantarel B.L."/>
            <person name="Chiu R."/>
            <person name="Coutinho P.M."/>
            <person name="Feau N."/>
            <person name="Field M."/>
            <person name="Frey P."/>
            <person name="Gelhaye E."/>
            <person name="Goldberg J."/>
            <person name="Grabherr M.G."/>
            <person name="Kodira C.D."/>
            <person name="Kohler A."/>
            <person name="Kuees U."/>
            <person name="Lindquist E.A."/>
            <person name="Lucas S.M."/>
            <person name="Mago R."/>
            <person name="Mauceli E."/>
            <person name="Morin E."/>
            <person name="Murat C."/>
            <person name="Pangilinan J.L."/>
            <person name="Park R."/>
            <person name="Pearson M."/>
            <person name="Quesneville H."/>
            <person name="Rouhier N."/>
            <person name="Sakthikumar S."/>
            <person name="Salamov A.A."/>
            <person name="Schmutz J."/>
            <person name="Selles B."/>
            <person name="Shapiro H."/>
            <person name="Tanguay P."/>
            <person name="Tuskan G.A."/>
            <person name="Henrissat B."/>
            <person name="Van de Peer Y."/>
            <person name="Rouze P."/>
            <person name="Ellis J.G."/>
            <person name="Dodds P.N."/>
            <person name="Schein J.E."/>
            <person name="Zhong S."/>
            <person name="Hamelin R.C."/>
            <person name="Grigoriev I.V."/>
            <person name="Szabo L.J."/>
            <person name="Martin F."/>
        </authorList>
    </citation>
    <scope>NUCLEOTIDE SEQUENCE [LARGE SCALE GENOMIC DNA]</scope>
    <source>
        <strain evidence="14">98AG31 / pathotype 3-4-7</strain>
    </source>
</reference>